<organism evidence="2">
    <name type="scientific">Capitella teleta</name>
    <name type="common">Polychaete worm</name>
    <dbReference type="NCBI Taxonomy" id="283909"/>
    <lineage>
        <taxon>Eukaryota</taxon>
        <taxon>Metazoa</taxon>
        <taxon>Spiralia</taxon>
        <taxon>Lophotrochozoa</taxon>
        <taxon>Annelida</taxon>
        <taxon>Polychaeta</taxon>
        <taxon>Sedentaria</taxon>
        <taxon>Scolecida</taxon>
        <taxon>Capitellidae</taxon>
        <taxon>Capitella</taxon>
    </lineage>
</organism>
<keyword evidence="1" id="KW-1133">Transmembrane helix</keyword>
<dbReference type="HOGENOM" id="CLU_037365_0_0_1"/>
<feature type="transmembrane region" description="Helical" evidence="1">
    <location>
        <begin position="12"/>
        <end position="33"/>
    </location>
</feature>
<evidence type="ECO:0000256" key="1">
    <source>
        <dbReference type="SAM" id="Phobius"/>
    </source>
</evidence>
<dbReference type="Proteomes" id="UP000014760">
    <property type="component" value="Unassembled WGS sequence"/>
</dbReference>
<keyword evidence="4" id="KW-1185">Reference proteome</keyword>
<evidence type="ECO:0000313" key="3">
    <source>
        <dbReference type="EnsemblMetazoa" id="CapteP209802"/>
    </source>
</evidence>
<keyword evidence="1" id="KW-0472">Membrane</keyword>
<evidence type="ECO:0000313" key="2">
    <source>
        <dbReference type="EMBL" id="ELT87599.1"/>
    </source>
</evidence>
<evidence type="ECO:0000313" key="4">
    <source>
        <dbReference type="Proteomes" id="UP000014760"/>
    </source>
</evidence>
<reference evidence="2 4" key="2">
    <citation type="journal article" date="2013" name="Nature">
        <title>Insights into bilaterian evolution from three spiralian genomes.</title>
        <authorList>
            <person name="Simakov O."/>
            <person name="Marletaz F."/>
            <person name="Cho S.J."/>
            <person name="Edsinger-Gonzales E."/>
            <person name="Havlak P."/>
            <person name="Hellsten U."/>
            <person name="Kuo D.H."/>
            <person name="Larsson T."/>
            <person name="Lv J."/>
            <person name="Arendt D."/>
            <person name="Savage R."/>
            <person name="Osoegawa K."/>
            <person name="de Jong P."/>
            <person name="Grimwood J."/>
            <person name="Chapman J.A."/>
            <person name="Shapiro H."/>
            <person name="Aerts A."/>
            <person name="Otillar R.P."/>
            <person name="Terry A.Y."/>
            <person name="Boore J.L."/>
            <person name="Grigoriev I.V."/>
            <person name="Lindberg D.R."/>
            <person name="Seaver E.C."/>
            <person name="Weisblat D.A."/>
            <person name="Putnam N.H."/>
            <person name="Rokhsar D.S."/>
        </authorList>
    </citation>
    <scope>NUCLEOTIDE SEQUENCE</scope>
    <source>
        <strain evidence="2 4">I ESC-2004</strain>
    </source>
</reference>
<keyword evidence="1" id="KW-0812">Transmembrane</keyword>
<dbReference type="EMBL" id="KB312243">
    <property type="protein sequence ID" value="ELT87599.1"/>
    <property type="molecule type" value="Genomic_DNA"/>
</dbReference>
<proteinExistence type="predicted"/>
<dbReference type="AlphaFoldDB" id="R7T9C6"/>
<name>R7T9C6_CAPTE</name>
<sequence length="464" mass="53345">MADQPPSGAASWWSLRRVCLCLATVIFFVYIAVSGRRNFHFVLEDTPDDEGYLFKTRERYCLNQSLGGYTFNTSGRDTYISGNVTVCLVHSFSPYIEQEAAKRFLDPAHSNIYYANSPAMVWLGGELVVISRIWLDREVYESGLNGPWPENDFADNWLYSQTFDRFLRPTSEGRIMGIPSPKQFNVGDGPIEPRLFTYAGKAYATFNAAMSFNYGSFFDYTVIWDLEKNMPIIPDIQGGSPMLNTSMDIHRDKHWMPFVDKNRLYFVYNLDPFMVLTCSVEKGDCRFCHREHDSFVFDNSFSHLRGGTPFQLWQWPYFIGIAHTTLHKQTNFHRSYSAHVVLISVHPYRVVYISNDIHVHPTVYLKAPMVRAKYIDEGFIFPVSLIVESLDSLAIGVHVNDFSSVVLRLRGMAQLLHNVTRADRMRSPSRGPPVGYVQTHIHDVMENLTGFQFDHRDLNLDQIS</sequence>
<dbReference type="OMA" id="IGVHIND"/>
<gene>
    <name evidence="2" type="ORF">CAPTEDRAFT_209802</name>
</gene>
<dbReference type="EnsemblMetazoa" id="CapteT209802">
    <property type="protein sequence ID" value="CapteP209802"/>
    <property type="gene ID" value="CapteG209802"/>
</dbReference>
<accession>R7T9C6</accession>
<reference evidence="3" key="3">
    <citation type="submission" date="2015-06" db="UniProtKB">
        <authorList>
            <consortium name="EnsemblMetazoa"/>
        </authorList>
    </citation>
    <scope>IDENTIFICATION</scope>
</reference>
<dbReference type="OrthoDB" id="6274964at2759"/>
<dbReference type="EMBL" id="AMQN01003601">
    <property type="status" value="NOT_ANNOTATED_CDS"/>
    <property type="molecule type" value="Genomic_DNA"/>
</dbReference>
<reference evidence="4" key="1">
    <citation type="submission" date="2012-12" db="EMBL/GenBank/DDBJ databases">
        <authorList>
            <person name="Hellsten U."/>
            <person name="Grimwood J."/>
            <person name="Chapman J.A."/>
            <person name="Shapiro H."/>
            <person name="Aerts A."/>
            <person name="Otillar R.P."/>
            <person name="Terry A.Y."/>
            <person name="Boore J.L."/>
            <person name="Simakov O."/>
            <person name="Marletaz F."/>
            <person name="Cho S.-J."/>
            <person name="Edsinger-Gonzales E."/>
            <person name="Havlak P."/>
            <person name="Kuo D.-H."/>
            <person name="Larsson T."/>
            <person name="Lv J."/>
            <person name="Arendt D."/>
            <person name="Savage R."/>
            <person name="Osoegawa K."/>
            <person name="de Jong P."/>
            <person name="Lindberg D.R."/>
            <person name="Seaver E.C."/>
            <person name="Weisblat D.A."/>
            <person name="Putnam N.H."/>
            <person name="Grigoriev I.V."/>
            <person name="Rokhsar D.S."/>
        </authorList>
    </citation>
    <scope>NUCLEOTIDE SEQUENCE</scope>
    <source>
        <strain evidence="4">I ESC-2004</strain>
    </source>
</reference>
<protein>
    <submittedName>
        <fullName evidence="2 3">Uncharacterized protein</fullName>
    </submittedName>
</protein>